<protein>
    <submittedName>
        <fullName evidence="2">Uncharacterized protein</fullName>
    </submittedName>
</protein>
<accession>A0A383CQ96</accession>
<sequence length="93" mass="10740">MIESKRFILVTSPRLSLGLFIILITTSMFLHPGGTYHNTNTEGYIFSQNFLSDLGRWSAWNGDQNFYSSFFFSLSFLMVGIVFSVFYWQLSSL</sequence>
<reference evidence="2" key="1">
    <citation type="submission" date="2018-05" db="EMBL/GenBank/DDBJ databases">
        <authorList>
            <person name="Lanie J.A."/>
            <person name="Ng W.-L."/>
            <person name="Kazmierczak K.M."/>
            <person name="Andrzejewski T.M."/>
            <person name="Davidsen T.M."/>
            <person name="Wayne K.J."/>
            <person name="Tettelin H."/>
            <person name="Glass J.I."/>
            <person name="Rusch D."/>
            <person name="Podicherti R."/>
            <person name="Tsui H.-C.T."/>
            <person name="Winkler M.E."/>
        </authorList>
    </citation>
    <scope>NUCLEOTIDE SEQUENCE</scope>
</reference>
<keyword evidence="1" id="KW-0472">Membrane</keyword>
<organism evidence="2">
    <name type="scientific">marine metagenome</name>
    <dbReference type="NCBI Taxonomy" id="408172"/>
    <lineage>
        <taxon>unclassified sequences</taxon>
        <taxon>metagenomes</taxon>
        <taxon>ecological metagenomes</taxon>
    </lineage>
</organism>
<evidence type="ECO:0000313" key="2">
    <source>
        <dbReference type="EMBL" id="SVE34223.1"/>
    </source>
</evidence>
<dbReference type="AlphaFoldDB" id="A0A383CQ96"/>
<dbReference type="EMBL" id="UINC01210656">
    <property type="protein sequence ID" value="SVE34223.1"/>
    <property type="molecule type" value="Genomic_DNA"/>
</dbReference>
<feature type="transmembrane region" description="Helical" evidence="1">
    <location>
        <begin position="7"/>
        <end position="30"/>
    </location>
</feature>
<feature type="non-terminal residue" evidence="2">
    <location>
        <position position="93"/>
    </location>
</feature>
<keyword evidence="1" id="KW-1133">Transmembrane helix</keyword>
<name>A0A383CQ96_9ZZZZ</name>
<evidence type="ECO:0000256" key="1">
    <source>
        <dbReference type="SAM" id="Phobius"/>
    </source>
</evidence>
<feature type="transmembrane region" description="Helical" evidence="1">
    <location>
        <begin position="66"/>
        <end position="88"/>
    </location>
</feature>
<gene>
    <name evidence="2" type="ORF">METZ01_LOCUS487077</name>
</gene>
<keyword evidence="1" id="KW-0812">Transmembrane</keyword>
<proteinExistence type="predicted"/>